<dbReference type="Proteomes" id="UP000254508">
    <property type="component" value="Chromosome"/>
</dbReference>
<protein>
    <submittedName>
        <fullName evidence="1">DUF1905 domain-containing protein</fullName>
    </submittedName>
</protein>
<reference evidence="2" key="1">
    <citation type="submission" date="2018-07" db="EMBL/GenBank/DDBJ databases">
        <title>Genome sequence of Erythrobacter strain YH-07, an antagonistic bacterium isolated from Yellow Sea.</title>
        <authorList>
            <person name="Tang T."/>
            <person name="Liu Q."/>
            <person name="Sun X."/>
        </authorList>
    </citation>
    <scope>NUCLEOTIDE SEQUENCE [LARGE SCALE GENOMIC DNA]</scope>
    <source>
        <strain evidence="2">YH-07</strain>
    </source>
</reference>
<dbReference type="AlphaFoldDB" id="A0A345YCQ5"/>
<dbReference type="Pfam" id="PF08922">
    <property type="entry name" value="DUF1905"/>
    <property type="match status" value="1"/>
</dbReference>
<gene>
    <name evidence="1" type="ORF">DVR09_04575</name>
</gene>
<dbReference type="OrthoDB" id="9808666at2"/>
<dbReference type="KEGG" id="err:DVR09_04575"/>
<sequence length="104" mass="11552">MNETLAFRGPVTRWQGEKATYHLLTIDGAAAEAIAMHERIRRLELGGRRGFGSVKVMATIGETRWKTSVFPSKTGEWWLLVGKKVLKAEDLVAGDEAVLTLELL</sequence>
<accession>A0A345YCQ5</accession>
<dbReference type="RefSeq" id="WP_115415894.1">
    <property type="nucleotide sequence ID" value="NZ_CP031357.1"/>
</dbReference>
<dbReference type="InterPro" id="IPR015018">
    <property type="entry name" value="DUF1905"/>
</dbReference>
<keyword evidence="2" id="KW-1185">Reference proteome</keyword>
<dbReference type="SUPFAM" id="SSF141694">
    <property type="entry name" value="AF2212/PG0164-like"/>
    <property type="match status" value="1"/>
</dbReference>
<organism evidence="1 2">
    <name type="scientific">Erythrobacter aureus</name>
    <dbReference type="NCBI Taxonomy" id="2182384"/>
    <lineage>
        <taxon>Bacteria</taxon>
        <taxon>Pseudomonadati</taxon>
        <taxon>Pseudomonadota</taxon>
        <taxon>Alphaproteobacteria</taxon>
        <taxon>Sphingomonadales</taxon>
        <taxon>Erythrobacteraceae</taxon>
        <taxon>Erythrobacter/Porphyrobacter group</taxon>
        <taxon>Erythrobacter</taxon>
    </lineage>
</organism>
<proteinExistence type="predicted"/>
<name>A0A345YCQ5_9SPHN</name>
<evidence type="ECO:0000313" key="2">
    <source>
        <dbReference type="Proteomes" id="UP000254508"/>
    </source>
</evidence>
<dbReference type="InterPro" id="IPR037079">
    <property type="entry name" value="AF2212/PG0164-like_sf"/>
</dbReference>
<dbReference type="EMBL" id="CP031357">
    <property type="protein sequence ID" value="AXK41707.1"/>
    <property type="molecule type" value="Genomic_DNA"/>
</dbReference>
<evidence type="ECO:0000313" key="1">
    <source>
        <dbReference type="EMBL" id="AXK41707.1"/>
    </source>
</evidence>
<dbReference type="Gene3D" id="2.40.30.100">
    <property type="entry name" value="AF2212/PG0164-like"/>
    <property type="match status" value="1"/>
</dbReference>